<evidence type="ECO:0000256" key="5">
    <source>
        <dbReference type="ARBA" id="ARBA00023136"/>
    </source>
</evidence>
<dbReference type="SUPFAM" id="SSF103473">
    <property type="entry name" value="MFS general substrate transporter"/>
    <property type="match status" value="1"/>
</dbReference>
<reference evidence="7" key="2">
    <citation type="submission" date="2020-09" db="EMBL/GenBank/DDBJ databases">
        <authorList>
            <person name="Sun Q."/>
            <person name="Zhou Y."/>
        </authorList>
    </citation>
    <scope>NUCLEOTIDE SEQUENCE</scope>
    <source>
        <strain evidence="7">CGMCC 4.7430</strain>
    </source>
</reference>
<name>A0A918E395_9ACTN</name>
<feature type="transmembrane region" description="Helical" evidence="6">
    <location>
        <begin position="140"/>
        <end position="159"/>
    </location>
</feature>
<protein>
    <submittedName>
        <fullName evidence="7">MFS transporter</fullName>
    </submittedName>
</protein>
<comment type="subcellular location">
    <subcellularLocation>
        <location evidence="1">Cell membrane</location>
        <topology evidence="1">Multi-pass membrane protein</topology>
    </subcellularLocation>
</comment>
<feature type="transmembrane region" description="Helical" evidence="6">
    <location>
        <begin position="41"/>
        <end position="62"/>
    </location>
</feature>
<feature type="transmembrane region" description="Helical" evidence="6">
    <location>
        <begin position="205"/>
        <end position="227"/>
    </location>
</feature>
<dbReference type="AlphaFoldDB" id="A0A918E395"/>
<dbReference type="PANTHER" id="PTHR23513">
    <property type="entry name" value="INTEGRAL MEMBRANE EFFLUX PROTEIN-RELATED"/>
    <property type="match status" value="1"/>
</dbReference>
<feature type="transmembrane region" description="Helical" evidence="6">
    <location>
        <begin position="12"/>
        <end position="35"/>
    </location>
</feature>
<feature type="transmembrane region" description="Helical" evidence="6">
    <location>
        <begin position="361"/>
        <end position="384"/>
    </location>
</feature>
<proteinExistence type="predicted"/>
<keyword evidence="3 6" id="KW-0812">Transmembrane</keyword>
<evidence type="ECO:0000313" key="7">
    <source>
        <dbReference type="EMBL" id="GGP01005.1"/>
    </source>
</evidence>
<feature type="transmembrane region" description="Helical" evidence="6">
    <location>
        <begin position="332"/>
        <end position="355"/>
    </location>
</feature>
<keyword evidence="4 6" id="KW-1133">Transmembrane helix</keyword>
<keyword evidence="5 6" id="KW-0472">Membrane</keyword>
<comment type="caution">
    <text evidence="7">The sequence shown here is derived from an EMBL/GenBank/DDBJ whole genome shotgun (WGS) entry which is preliminary data.</text>
</comment>
<feature type="transmembrane region" description="Helical" evidence="6">
    <location>
        <begin position="279"/>
        <end position="296"/>
    </location>
</feature>
<dbReference type="GO" id="GO:0005886">
    <property type="term" value="C:plasma membrane"/>
    <property type="evidence" value="ECO:0007669"/>
    <property type="project" value="UniProtKB-SubCell"/>
</dbReference>
<keyword evidence="2" id="KW-1003">Cell membrane</keyword>
<reference evidence="7" key="1">
    <citation type="journal article" date="2014" name="Int. J. Syst. Evol. Microbiol.">
        <title>Complete genome sequence of Corynebacterium casei LMG S-19264T (=DSM 44701T), isolated from a smear-ripened cheese.</title>
        <authorList>
            <consortium name="US DOE Joint Genome Institute (JGI-PGF)"/>
            <person name="Walter F."/>
            <person name="Albersmeier A."/>
            <person name="Kalinowski J."/>
            <person name="Ruckert C."/>
        </authorList>
    </citation>
    <scope>NUCLEOTIDE SEQUENCE</scope>
    <source>
        <strain evidence="7">CGMCC 4.7430</strain>
    </source>
</reference>
<feature type="transmembrane region" description="Helical" evidence="6">
    <location>
        <begin position="165"/>
        <end position="185"/>
    </location>
</feature>
<evidence type="ECO:0000256" key="3">
    <source>
        <dbReference type="ARBA" id="ARBA00022692"/>
    </source>
</evidence>
<organism evidence="7 8">
    <name type="scientific">Nonomuraea glycinis</name>
    <dbReference type="NCBI Taxonomy" id="2047744"/>
    <lineage>
        <taxon>Bacteria</taxon>
        <taxon>Bacillati</taxon>
        <taxon>Actinomycetota</taxon>
        <taxon>Actinomycetes</taxon>
        <taxon>Streptosporangiales</taxon>
        <taxon>Streptosporangiaceae</taxon>
        <taxon>Nonomuraea</taxon>
    </lineage>
</organism>
<dbReference type="Gene3D" id="1.20.1250.20">
    <property type="entry name" value="MFS general substrate transporter like domains"/>
    <property type="match status" value="1"/>
</dbReference>
<accession>A0A918E395</accession>
<dbReference type="RefSeq" id="WP_189136634.1">
    <property type="nucleotide sequence ID" value="NZ_BMNK01000001.1"/>
</dbReference>
<evidence type="ECO:0000256" key="4">
    <source>
        <dbReference type="ARBA" id="ARBA00022989"/>
    </source>
</evidence>
<keyword evidence="8" id="KW-1185">Reference proteome</keyword>
<feature type="transmembrane region" description="Helical" evidence="6">
    <location>
        <begin position="101"/>
        <end position="128"/>
    </location>
</feature>
<dbReference type="EMBL" id="BMNK01000001">
    <property type="protein sequence ID" value="GGP01005.1"/>
    <property type="molecule type" value="Genomic_DNA"/>
</dbReference>
<dbReference type="Proteomes" id="UP000660745">
    <property type="component" value="Unassembled WGS sequence"/>
</dbReference>
<feature type="transmembrane region" description="Helical" evidence="6">
    <location>
        <begin position="74"/>
        <end position="95"/>
    </location>
</feature>
<dbReference type="Pfam" id="PF07690">
    <property type="entry name" value="MFS_1"/>
    <property type="match status" value="1"/>
</dbReference>
<feature type="transmembrane region" description="Helical" evidence="6">
    <location>
        <begin position="302"/>
        <end position="320"/>
    </location>
</feature>
<evidence type="ECO:0000313" key="8">
    <source>
        <dbReference type="Proteomes" id="UP000660745"/>
    </source>
</evidence>
<dbReference type="GO" id="GO:0022857">
    <property type="term" value="F:transmembrane transporter activity"/>
    <property type="evidence" value="ECO:0007669"/>
    <property type="project" value="InterPro"/>
</dbReference>
<evidence type="ECO:0000256" key="6">
    <source>
        <dbReference type="SAM" id="Phobius"/>
    </source>
</evidence>
<gene>
    <name evidence="7" type="ORF">GCM10012278_03120</name>
</gene>
<dbReference type="InterPro" id="IPR036259">
    <property type="entry name" value="MFS_trans_sf"/>
</dbReference>
<evidence type="ECO:0000256" key="1">
    <source>
        <dbReference type="ARBA" id="ARBA00004651"/>
    </source>
</evidence>
<dbReference type="PANTHER" id="PTHR23513:SF6">
    <property type="entry name" value="MAJOR FACILITATOR SUPERFAMILY ASSOCIATED DOMAIN-CONTAINING PROTEIN"/>
    <property type="match status" value="1"/>
</dbReference>
<sequence length="394" mass="40886">MTLFRNRDFTVFLSVQALSVAGDSFSMLAIPLLVLHATGSVVQMGVLTALSGAASLLAGVFAGHLADRLDRRRLLIGCDLARAALYGAIPIVWIFGPQIWLLYVIVPLGAALGMLFQVTYVTVVPSLVEPDQITQANSRLYAVYAAGSIGGPALVGVISEAYGPVVAIGIDAASFVLSALGILLIRLRPATAPEDRGGLLEGARFLWRQPVLRSLTILLTFFIFLTAGVDDIVIYHLKHDLAQNDDAIGLVLACAAVGTILGAPLIARIRKAIGFGRTWVAATTLSGLAMGCIGLATGVPSIAVLMALFVFGTAVAGICSQSFRQEVTPSHLLGRVTAAFWTIHYVLGPAGAALLTLGASHLGVATVAAIAGAGCVLVSLSGLLTPIHRPLPPG</sequence>
<dbReference type="InterPro" id="IPR011701">
    <property type="entry name" value="MFS"/>
</dbReference>
<dbReference type="CDD" id="cd06173">
    <property type="entry name" value="MFS_MefA_like"/>
    <property type="match status" value="1"/>
</dbReference>
<evidence type="ECO:0000256" key="2">
    <source>
        <dbReference type="ARBA" id="ARBA00022475"/>
    </source>
</evidence>
<feature type="transmembrane region" description="Helical" evidence="6">
    <location>
        <begin position="247"/>
        <end position="267"/>
    </location>
</feature>